<name>A0A6G1CYB3_9ORYZ</name>
<comment type="caution">
    <text evidence="2">The sequence shown here is derived from an EMBL/GenBank/DDBJ whole genome shotgun (WGS) entry which is preliminary data.</text>
</comment>
<dbReference type="EMBL" id="SPHZ02000007">
    <property type="protein sequence ID" value="KAF0905428.1"/>
    <property type="molecule type" value="Genomic_DNA"/>
</dbReference>
<dbReference type="Proteomes" id="UP000479710">
    <property type="component" value="Unassembled WGS sequence"/>
</dbReference>
<proteinExistence type="predicted"/>
<sequence>MAAGRSAGHSPTRGTASAAVAQLDGRGSGGRGRHSFVEVAFPDPCRTAMTPAYCTQLEGHRGGRMAVAGHKEEDSKASLLKAWSKGKEKLGLGGGFIGGKELVEAAMSLYFMCINY</sequence>
<evidence type="ECO:0000313" key="2">
    <source>
        <dbReference type="EMBL" id="KAF0905428.1"/>
    </source>
</evidence>
<accession>A0A6G1CYB3</accession>
<reference evidence="2 3" key="1">
    <citation type="submission" date="2019-11" db="EMBL/GenBank/DDBJ databases">
        <title>Whole genome sequence of Oryza granulata.</title>
        <authorList>
            <person name="Li W."/>
        </authorList>
    </citation>
    <scope>NUCLEOTIDE SEQUENCE [LARGE SCALE GENOMIC DNA]</scope>
    <source>
        <strain evidence="3">cv. Menghai</strain>
        <tissue evidence="2">Leaf</tissue>
    </source>
</reference>
<organism evidence="2 3">
    <name type="scientific">Oryza meyeriana var. granulata</name>
    <dbReference type="NCBI Taxonomy" id="110450"/>
    <lineage>
        <taxon>Eukaryota</taxon>
        <taxon>Viridiplantae</taxon>
        <taxon>Streptophyta</taxon>
        <taxon>Embryophyta</taxon>
        <taxon>Tracheophyta</taxon>
        <taxon>Spermatophyta</taxon>
        <taxon>Magnoliopsida</taxon>
        <taxon>Liliopsida</taxon>
        <taxon>Poales</taxon>
        <taxon>Poaceae</taxon>
        <taxon>BOP clade</taxon>
        <taxon>Oryzoideae</taxon>
        <taxon>Oryzeae</taxon>
        <taxon>Oryzinae</taxon>
        <taxon>Oryza</taxon>
        <taxon>Oryza meyeriana</taxon>
    </lineage>
</organism>
<gene>
    <name evidence="2" type="ORF">E2562_004404</name>
</gene>
<evidence type="ECO:0000256" key="1">
    <source>
        <dbReference type="SAM" id="MobiDB-lite"/>
    </source>
</evidence>
<dbReference type="AlphaFoldDB" id="A0A6G1CYB3"/>
<feature type="region of interest" description="Disordered" evidence="1">
    <location>
        <begin position="1"/>
        <end position="33"/>
    </location>
</feature>
<protein>
    <submittedName>
        <fullName evidence="2">Uncharacterized protein</fullName>
    </submittedName>
</protein>
<keyword evidence="3" id="KW-1185">Reference proteome</keyword>
<evidence type="ECO:0000313" key="3">
    <source>
        <dbReference type="Proteomes" id="UP000479710"/>
    </source>
</evidence>